<dbReference type="PANTHER" id="PTHR24118">
    <property type="entry name" value="POTE ANKYRIN DOMAIN"/>
    <property type="match status" value="1"/>
</dbReference>
<dbReference type="InterPro" id="IPR002110">
    <property type="entry name" value="Ankyrin_rpt"/>
</dbReference>
<proteinExistence type="predicted"/>
<dbReference type="SMART" id="SM00248">
    <property type="entry name" value="ANK"/>
    <property type="match status" value="4"/>
</dbReference>
<reference evidence="1 2" key="2">
    <citation type="submission" date="2016-08" db="EMBL/GenBank/DDBJ databases">
        <title>Pervasive Adenine N6-methylation of Active Genes in Fungi.</title>
        <authorList>
            <consortium name="DOE Joint Genome Institute"/>
            <person name="Mondo S.J."/>
            <person name="Dannebaum R.O."/>
            <person name="Kuo R.C."/>
            <person name="Labutti K."/>
            <person name="Haridas S."/>
            <person name="Kuo A."/>
            <person name="Salamov A."/>
            <person name="Ahrendt S.R."/>
            <person name="Lipzen A."/>
            <person name="Sullivan W."/>
            <person name="Andreopoulos W.B."/>
            <person name="Clum A."/>
            <person name="Lindquist E."/>
            <person name="Daum C."/>
            <person name="Ramamoorthy G.K."/>
            <person name="Gryganskyi A."/>
            <person name="Culley D."/>
            <person name="Magnuson J.K."/>
            <person name="James T.Y."/>
            <person name="O'Malley M.A."/>
            <person name="Stajich J.E."/>
            <person name="Spatafora J.W."/>
            <person name="Visel A."/>
            <person name="Grigoriev I.V."/>
        </authorList>
    </citation>
    <scope>NUCLEOTIDE SEQUENCE [LARGE SCALE GENOMIC DNA]</scope>
    <source>
        <strain evidence="1 2">S4</strain>
    </source>
</reference>
<dbReference type="InterPro" id="IPR036770">
    <property type="entry name" value="Ankyrin_rpt-contain_sf"/>
</dbReference>
<keyword evidence="2" id="KW-1185">Reference proteome</keyword>
<dbReference type="AlphaFoldDB" id="A0A1Y1VDR5"/>
<dbReference type="PANTHER" id="PTHR24118:SF99">
    <property type="entry name" value="POTE ANKYRIN DOMAIN FAMILY MEMBER 3C-RELATED"/>
    <property type="match status" value="1"/>
</dbReference>
<gene>
    <name evidence="1" type="ORF">BCR32DRAFT_288103</name>
</gene>
<accession>A0A1Y1VDR5</accession>
<comment type="caution">
    <text evidence="1">The sequence shown here is derived from an EMBL/GenBank/DDBJ whole genome shotgun (WGS) entry which is preliminary data.</text>
</comment>
<name>A0A1Y1VDR5_9FUNG</name>
<sequence>MVMDSYIDNNENNNNVINHKNETNQIIYDLIKQNKNEKLKKFLRNNNNRNEIIIDNNLYKIAIKSNNFNSFELLNEYDTKENFKFLIENNPFILNYIFQNEVTLSKVTEQIASLYDYKKTCPKKKFKIPWKDLLYHCFSGVDLDYCYYYSDEELNEIKLLMKYLNQYNISLNLNEKDQNGNYPLLLACQKENIEVVNLLFDYSNKNNIVLEMNEKIKRKFSLLACLSIGCDNGDYPLLNAIKNWEGDYPFLCACWGCFKESVKLIRLLMDYADKNNFILRINDKNENGDYPILSISMSYSDGYYIGNINSKNFYEDNSNETFCYPLLYSIGDNETETVKLIFDHANKNNIILDINNNGTIWYIFININEKGKDNQSLLLFTINTNNTELVKLLIDYADKMKIILEINEKDKEGNNIFLSTAIQHNNNKLFNYSRIMPTKK</sequence>
<reference evidence="1 2" key="1">
    <citation type="submission" date="2016-08" db="EMBL/GenBank/DDBJ databases">
        <title>A Parts List for Fungal Cellulosomes Revealed by Comparative Genomics.</title>
        <authorList>
            <consortium name="DOE Joint Genome Institute"/>
            <person name="Haitjema C.H."/>
            <person name="Gilmore S.P."/>
            <person name="Henske J.K."/>
            <person name="Solomon K.V."/>
            <person name="De Groot R."/>
            <person name="Kuo A."/>
            <person name="Mondo S.J."/>
            <person name="Salamov A.A."/>
            <person name="Labutti K."/>
            <person name="Zhao Z."/>
            <person name="Chiniquy J."/>
            <person name="Barry K."/>
            <person name="Brewer H.M."/>
            <person name="Purvine S.O."/>
            <person name="Wright A.T."/>
            <person name="Boxma B."/>
            <person name="Van Alen T."/>
            <person name="Hackstein J.H."/>
            <person name="Baker S.E."/>
            <person name="Grigoriev I.V."/>
            <person name="O'Malley M.A."/>
        </authorList>
    </citation>
    <scope>NUCLEOTIDE SEQUENCE [LARGE SCALE GENOMIC DNA]</scope>
    <source>
        <strain evidence="1 2">S4</strain>
    </source>
</reference>
<evidence type="ECO:0000313" key="1">
    <source>
        <dbReference type="EMBL" id="ORX53697.1"/>
    </source>
</evidence>
<evidence type="ECO:0000313" key="2">
    <source>
        <dbReference type="Proteomes" id="UP000193944"/>
    </source>
</evidence>
<dbReference type="SUPFAM" id="SSF48403">
    <property type="entry name" value="Ankyrin repeat"/>
    <property type="match status" value="1"/>
</dbReference>
<dbReference type="EMBL" id="MCFG01000720">
    <property type="protein sequence ID" value="ORX53697.1"/>
    <property type="molecule type" value="Genomic_DNA"/>
</dbReference>
<dbReference type="Gene3D" id="1.25.40.20">
    <property type="entry name" value="Ankyrin repeat-containing domain"/>
    <property type="match status" value="2"/>
</dbReference>
<dbReference type="Proteomes" id="UP000193944">
    <property type="component" value="Unassembled WGS sequence"/>
</dbReference>
<organism evidence="1 2">
    <name type="scientific">Anaeromyces robustus</name>
    <dbReference type="NCBI Taxonomy" id="1754192"/>
    <lineage>
        <taxon>Eukaryota</taxon>
        <taxon>Fungi</taxon>
        <taxon>Fungi incertae sedis</taxon>
        <taxon>Chytridiomycota</taxon>
        <taxon>Chytridiomycota incertae sedis</taxon>
        <taxon>Neocallimastigomycetes</taxon>
        <taxon>Neocallimastigales</taxon>
        <taxon>Neocallimastigaceae</taxon>
        <taxon>Anaeromyces</taxon>
    </lineage>
</organism>
<protein>
    <submittedName>
        <fullName evidence="1">Uncharacterized protein</fullName>
    </submittedName>
</protein>